<protein>
    <recommendedName>
        <fullName evidence="3">Sodium-dependent dicarboxylate transporter SdcS</fullName>
    </recommendedName>
    <alternativeName>
        <fullName evidence="7">Na(+)/dicarboxylate symporter</fullName>
    </alternativeName>
</protein>
<feature type="transmembrane region" description="Helical" evidence="9">
    <location>
        <begin position="380"/>
        <end position="401"/>
    </location>
</feature>
<reference evidence="10 11" key="1">
    <citation type="submission" date="2023-09" db="EMBL/GenBank/DDBJ databases">
        <title>Description of three actinobacteria isolated from air of manufacturing shop in a pharmaceutical factory.</title>
        <authorList>
            <person name="Zhang D.-F."/>
        </authorList>
    </citation>
    <scope>NUCLEOTIDE SEQUENCE [LARGE SCALE GENOMIC DNA]</scope>
    <source>
        <strain evidence="10 11">LY-0111</strain>
    </source>
</reference>
<feature type="compositionally biased region" description="Basic and acidic residues" evidence="8">
    <location>
        <begin position="1"/>
        <end position="34"/>
    </location>
</feature>
<dbReference type="NCBIfam" id="TIGR00785">
    <property type="entry name" value="dass"/>
    <property type="match status" value="1"/>
</dbReference>
<comment type="similarity">
    <text evidence="2">Belongs to the SLC13A/DASS transporter (TC 2.A.47) family. NADC subfamily.</text>
</comment>
<feature type="transmembrane region" description="Helical" evidence="9">
    <location>
        <begin position="352"/>
        <end position="374"/>
    </location>
</feature>
<dbReference type="CDD" id="cd01115">
    <property type="entry name" value="SLC13_permease"/>
    <property type="match status" value="1"/>
</dbReference>
<gene>
    <name evidence="10" type="ORF">RIL96_07345</name>
</gene>
<keyword evidence="5 9" id="KW-1133">Transmembrane helix</keyword>
<evidence type="ECO:0000256" key="6">
    <source>
        <dbReference type="ARBA" id="ARBA00023136"/>
    </source>
</evidence>
<feature type="transmembrane region" description="Helical" evidence="9">
    <location>
        <begin position="43"/>
        <end position="64"/>
    </location>
</feature>
<proteinExistence type="inferred from homology"/>
<dbReference type="InterPro" id="IPR001898">
    <property type="entry name" value="SLC13A/DASS"/>
</dbReference>
<feature type="transmembrane region" description="Helical" evidence="9">
    <location>
        <begin position="294"/>
        <end position="316"/>
    </location>
</feature>
<evidence type="ECO:0000256" key="1">
    <source>
        <dbReference type="ARBA" id="ARBA00004141"/>
    </source>
</evidence>
<evidence type="ECO:0000256" key="5">
    <source>
        <dbReference type="ARBA" id="ARBA00022989"/>
    </source>
</evidence>
<evidence type="ECO:0000256" key="2">
    <source>
        <dbReference type="ARBA" id="ARBA00006772"/>
    </source>
</evidence>
<comment type="caution">
    <text evidence="10">The sequence shown here is derived from an EMBL/GenBank/DDBJ whole genome shotgun (WGS) entry which is preliminary data.</text>
</comment>
<dbReference type="Proteomes" id="UP001251870">
    <property type="component" value="Unassembled WGS sequence"/>
</dbReference>
<evidence type="ECO:0000256" key="4">
    <source>
        <dbReference type="ARBA" id="ARBA00022692"/>
    </source>
</evidence>
<organism evidence="10 11">
    <name type="scientific">Nesterenkonia aerolata</name>
    <dbReference type="NCBI Taxonomy" id="3074079"/>
    <lineage>
        <taxon>Bacteria</taxon>
        <taxon>Bacillati</taxon>
        <taxon>Actinomycetota</taxon>
        <taxon>Actinomycetes</taxon>
        <taxon>Micrococcales</taxon>
        <taxon>Micrococcaceae</taxon>
        <taxon>Nesterenkonia</taxon>
    </lineage>
</organism>
<sequence length="566" mass="59490">MAENRSRVEGDHLKKYDPGRRAAQDERELSEGSRAEPVPRSALVRRLIGLIGGVLGAVLIYAIMPGDLDVWPRLTAATAVLMAVWWMTEAIPIPATALLPLIIFPVLVPAAETEEGAGVGVDDIGASYGNNIIFLFMGGFMLALAMQRWNLHRRIALGTLRLMGSKPVNLIAGFMIATGFISMWVSNTATAVMMLPIGISVLMLVNRVLKEQGQDLEGDTADGADSADGRTADEDTDAAEVTTQQPVKSNFGTALMLGIAYAASVGSLGTIIGTPPNTLLAGHMATEHGMNIGFGHWMLVGVPIAVIMLFATWFLLTKVLFRPEITEVPGGSDLIRGEMDKLGPMSSGEKRVLSIFVLAALAWVFVPLISEYLMGLEDPFISDAGIAMAVAALLFLLPGGAAKGVRLLDWETAAKLPWGVLLLFGGGLALSGQFSGSGLSEWLGSAVEGLAGVPMWVLVLIAAVGILLLTEMTSNTATAATFLPVASGVAMGTGIEPLMLAAPVALAATCAFMLPVATPPNAIAYGSGYVTVGQMVRGGVWLNIVAVMVITLVSMTLVVWVFGLSY</sequence>
<evidence type="ECO:0000256" key="8">
    <source>
        <dbReference type="SAM" id="MobiDB-lite"/>
    </source>
</evidence>
<comment type="subcellular location">
    <subcellularLocation>
        <location evidence="1">Membrane</location>
        <topology evidence="1">Multi-pass membrane protein</topology>
    </subcellularLocation>
</comment>
<accession>A0ABU2DSN5</accession>
<feature type="transmembrane region" description="Helical" evidence="9">
    <location>
        <begin position="128"/>
        <end position="146"/>
    </location>
</feature>
<keyword evidence="4 9" id="KW-0812">Transmembrane</keyword>
<dbReference type="EMBL" id="JAVKGR010000007">
    <property type="protein sequence ID" value="MDR8019380.1"/>
    <property type="molecule type" value="Genomic_DNA"/>
</dbReference>
<feature type="transmembrane region" description="Helical" evidence="9">
    <location>
        <begin position="191"/>
        <end position="209"/>
    </location>
</feature>
<feature type="transmembrane region" description="Helical" evidence="9">
    <location>
        <begin position="413"/>
        <end position="430"/>
    </location>
</feature>
<name>A0ABU2DSN5_9MICC</name>
<evidence type="ECO:0000313" key="10">
    <source>
        <dbReference type="EMBL" id="MDR8019380.1"/>
    </source>
</evidence>
<dbReference type="RefSeq" id="WP_310548369.1">
    <property type="nucleotide sequence ID" value="NZ_JAVKGR010000007.1"/>
</dbReference>
<dbReference type="PANTHER" id="PTHR10283">
    <property type="entry name" value="SOLUTE CARRIER FAMILY 13 MEMBER"/>
    <property type="match status" value="1"/>
</dbReference>
<keyword evidence="6 9" id="KW-0472">Membrane</keyword>
<feature type="transmembrane region" description="Helical" evidence="9">
    <location>
        <begin position="450"/>
        <end position="469"/>
    </location>
</feature>
<feature type="transmembrane region" description="Helical" evidence="9">
    <location>
        <begin position="540"/>
        <end position="563"/>
    </location>
</feature>
<evidence type="ECO:0000256" key="3">
    <source>
        <dbReference type="ARBA" id="ARBA00020150"/>
    </source>
</evidence>
<keyword evidence="11" id="KW-1185">Reference proteome</keyword>
<evidence type="ECO:0000256" key="7">
    <source>
        <dbReference type="ARBA" id="ARBA00031174"/>
    </source>
</evidence>
<feature type="region of interest" description="Disordered" evidence="8">
    <location>
        <begin position="1"/>
        <end position="35"/>
    </location>
</feature>
<feature type="transmembrane region" description="Helical" evidence="9">
    <location>
        <begin position="254"/>
        <end position="274"/>
    </location>
</feature>
<evidence type="ECO:0000256" key="9">
    <source>
        <dbReference type="SAM" id="Phobius"/>
    </source>
</evidence>
<feature type="region of interest" description="Disordered" evidence="8">
    <location>
        <begin position="216"/>
        <end position="244"/>
    </location>
</feature>
<evidence type="ECO:0000313" key="11">
    <source>
        <dbReference type="Proteomes" id="UP001251870"/>
    </source>
</evidence>
<dbReference type="PANTHER" id="PTHR10283:SF82">
    <property type="entry name" value="SOLUTE CARRIER FAMILY 13 MEMBER 2"/>
    <property type="match status" value="1"/>
</dbReference>
<feature type="transmembrane region" description="Helical" evidence="9">
    <location>
        <begin position="167"/>
        <end position="185"/>
    </location>
</feature>
<feature type="transmembrane region" description="Helical" evidence="9">
    <location>
        <begin position="476"/>
        <end position="495"/>
    </location>
</feature>
<dbReference type="Pfam" id="PF00939">
    <property type="entry name" value="Na_sulph_symp"/>
    <property type="match status" value="1"/>
</dbReference>